<proteinExistence type="predicted"/>
<dbReference type="Proteomes" id="UP000201918">
    <property type="component" value="Segment"/>
</dbReference>
<dbReference type="EMBL" id="KR153873">
    <property type="protein sequence ID" value="AKG94498.1"/>
    <property type="molecule type" value="Genomic_DNA"/>
</dbReference>
<evidence type="ECO:0000313" key="2">
    <source>
        <dbReference type="Proteomes" id="UP000201918"/>
    </source>
</evidence>
<organism evidence="1 2">
    <name type="scientific">Delftia phage IME-DE1</name>
    <dbReference type="NCBI Taxonomy" id="1647385"/>
    <lineage>
        <taxon>Viruses</taxon>
        <taxon>Duplodnaviria</taxon>
        <taxon>Heunggongvirae</taxon>
        <taxon>Uroviricota</taxon>
        <taxon>Caudoviricetes</taxon>
        <taxon>Autographivirales</taxon>
        <taxon>Autotranscriptaviridae</taxon>
        <taxon>Piedvirus</taxon>
        <taxon>Piedvirus IMEDE1</taxon>
    </lineage>
</organism>
<accession>A0A0F7ILQ6</accession>
<dbReference type="GeneID" id="26520547"/>
<protein>
    <submittedName>
        <fullName evidence="1">Uncharacterized protein</fullName>
    </submittedName>
</protein>
<evidence type="ECO:0000313" key="1">
    <source>
        <dbReference type="EMBL" id="AKG94498.1"/>
    </source>
</evidence>
<sequence length="69" mass="7281">MKIRIALWLLSTIGSLIARKANASVKTAAQFDKAAEAAAARADAERTEAARLAHIAGKCSGFCEHAKEV</sequence>
<dbReference type="KEGG" id="vg:26520547"/>
<keyword evidence="2" id="KW-1185">Reference proteome</keyword>
<reference evidence="1 2" key="1">
    <citation type="submission" date="2015-04" db="EMBL/GenBank/DDBJ databases">
        <title>Isolation and genomic analysis of Delftia bacteriophage IME-DE1.</title>
        <authorList>
            <person name="Kang H."/>
        </authorList>
    </citation>
    <scope>NUCLEOTIDE SEQUENCE [LARGE SCALE GENOMIC DNA]</scope>
</reference>
<name>A0A0F7ILQ6_9CAUD</name>
<dbReference type="RefSeq" id="YP_009191818.1">
    <property type="nucleotide sequence ID" value="NC_028702.1"/>
</dbReference>